<dbReference type="Proteomes" id="UP000178303">
    <property type="component" value="Unassembled WGS sequence"/>
</dbReference>
<dbReference type="AlphaFoldDB" id="A0A1F8DN60"/>
<name>A0A1F8DN60_9BACT</name>
<organism evidence="1 2">
    <name type="scientific">Candidatus Wolfebacteria bacterium GWA1_42_9</name>
    <dbReference type="NCBI Taxonomy" id="1802553"/>
    <lineage>
        <taxon>Bacteria</taxon>
        <taxon>Candidatus Wolfeibacteriota</taxon>
    </lineage>
</organism>
<reference evidence="1 2" key="1">
    <citation type="journal article" date="2016" name="Nat. Commun.">
        <title>Thousands of microbial genomes shed light on interconnected biogeochemical processes in an aquifer system.</title>
        <authorList>
            <person name="Anantharaman K."/>
            <person name="Brown C.T."/>
            <person name="Hug L.A."/>
            <person name="Sharon I."/>
            <person name="Castelle C.J."/>
            <person name="Probst A.J."/>
            <person name="Thomas B.C."/>
            <person name="Singh A."/>
            <person name="Wilkins M.J."/>
            <person name="Karaoz U."/>
            <person name="Brodie E.L."/>
            <person name="Williams K.H."/>
            <person name="Hubbard S.S."/>
            <person name="Banfield J.F."/>
        </authorList>
    </citation>
    <scope>NUCLEOTIDE SEQUENCE [LARGE SCALE GENOMIC DNA]</scope>
</reference>
<evidence type="ECO:0000313" key="2">
    <source>
        <dbReference type="Proteomes" id="UP000178303"/>
    </source>
</evidence>
<sequence>MLDPRTLEEFTVESAQQYVENFSKLKDNWNSYKACVITPKAIAAAKDLISLVKEVPQPIPLPNGGIMLTWLWNGKEVNIQLGRDGKLDFDE</sequence>
<proteinExistence type="predicted"/>
<comment type="caution">
    <text evidence="1">The sequence shown here is derived from an EMBL/GenBank/DDBJ whole genome shotgun (WGS) entry which is preliminary data.</text>
</comment>
<dbReference type="EMBL" id="MGIN01000023">
    <property type="protein sequence ID" value="OGM89419.1"/>
    <property type="molecule type" value="Genomic_DNA"/>
</dbReference>
<gene>
    <name evidence="1" type="ORF">A2108_01640</name>
</gene>
<evidence type="ECO:0000313" key="1">
    <source>
        <dbReference type="EMBL" id="OGM89419.1"/>
    </source>
</evidence>
<accession>A0A1F8DN60</accession>
<protein>
    <submittedName>
        <fullName evidence="1">Uncharacterized protein</fullName>
    </submittedName>
</protein>